<dbReference type="EMBL" id="CAJMWS010000259">
    <property type="protein sequence ID" value="CAE6386472.1"/>
    <property type="molecule type" value="Genomic_DNA"/>
</dbReference>
<evidence type="ECO:0000313" key="2">
    <source>
        <dbReference type="Proteomes" id="UP000663846"/>
    </source>
</evidence>
<gene>
    <name evidence="1" type="ORF">RDB_LOCUS39845</name>
</gene>
<accession>A0A8H2WI42</accession>
<organism evidence="1 2">
    <name type="scientific">Rhizoctonia solani</name>
    <dbReference type="NCBI Taxonomy" id="456999"/>
    <lineage>
        <taxon>Eukaryota</taxon>
        <taxon>Fungi</taxon>
        <taxon>Dikarya</taxon>
        <taxon>Basidiomycota</taxon>
        <taxon>Agaricomycotina</taxon>
        <taxon>Agaricomycetes</taxon>
        <taxon>Cantharellales</taxon>
        <taxon>Ceratobasidiaceae</taxon>
        <taxon>Rhizoctonia</taxon>
    </lineage>
</organism>
<name>A0A8H2WI42_9AGAM</name>
<dbReference type="Proteomes" id="UP000663846">
    <property type="component" value="Unassembled WGS sequence"/>
</dbReference>
<evidence type="ECO:0000313" key="1">
    <source>
        <dbReference type="EMBL" id="CAE6386472.1"/>
    </source>
</evidence>
<dbReference type="InterPro" id="IPR012917">
    <property type="entry name" value="DUF3294"/>
</dbReference>
<sequence>MAQLQPEWPIITNAFTDLEHAGAVLREQVPRIANIPVPNNIAQIQAMLVAMEARLAASITGVRNDVTQLQNGLNARIDLLTQVVQVNELNGRARAVNASVKDELSPITPLVRSNGDQLPPGLFPATCGEFRALNGQRLTDLLQQYNLNVPAGAPLADRRRCLSQHCAVSL</sequence>
<proteinExistence type="predicted"/>
<dbReference type="Pfam" id="PF07957">
    <property type="entry name" value="DUF3294"/>
    <property type="match status" value="1"/>
</dbReference>
<dbReference type="AlphaFoldDB" id="A0A8H2WI42"/>
<protein>
    <submittedName>
        <fullName evidence="1">Uncharacterized protein</fullName>
    </submittedName>
</protein>
<comment type="caution">
    <text evidence="1">The sequence shown here is derived from an EMBL/GenBank/DDBJ whole genome shotgun (WGS) entry which is preliminary data.</text>
</comment>
<reference evidence="1" key="1">
    <citation type="submission" date="2021-01" db="EMBL/GenBank/DDBJ databases">
        <authorList>
            <person name="Kaushik A."/>
        </authorList>
    </citation>
    <scope>NUCLEOTIDE SEQUENCE</scope>
    <source>
        <strain evidence="1">AG1-1C</strain>
    </source>
</reference>